<sequence length="361" mass="39386">MVNKEQIQEKLTQVIYPGFKKNIVDFGFIQEITIQNSVVFILLDIPSAAPEIETQLREEISKRLSFLGDIKIELSITKPKMPRETSSNGKNVLPNIQNFVMVSSGKGGVGKSTTTVNLAIALAQQGKRVGLLDADIYGPNIPRMMGIEGEQPVFLGKTIKPILAHNVKVMSIGSLVERGASLIWKGAMVTQAIEQMLEDIKWGNLDVLLFDMPPGTGDAQLALAQSLPVTSGVCVTTPQKVALDDTIRSMDMFTQLHIPIAGIVENMSGFICPDSGKEYDIFGKGTTQPLADAYQTEVLGEVPIEPTIREGGDSGLPIMVLAPKCETSKRYQDMANKLWKKLLEVNEEGGVNNETIQPTVF</sequence>
<dbReference type="GO" id="GO:0051539">
    <property type="term" value="F:4 iron, 4 sulfur cluster binding"/>
    <property type="evidence" value="ECO:0007669"/>
    <property type="project" value="TreeGrafter"/>
</dbReference>
<dbReference type="FunFam" id="3.40.50.300:FF:001119">
    <property type="entry name" value="Iron-sulfur cluster carrier protein"/>
    <property type="match status" value="1"/>
</dbReference>
<dbReference type="Pfam" id="PF10609">
    <property type="entry name" value="ParA"/>
    <property type="match status" value="1"/>
</dbReference>
<dbReference type="GO" id="GO:0016226">
    <property type="term" value="P:iron-sulfur cluster assembly"/>
    <property type="evidence" value="ECO:0007669"/>
    <property type="project" value="InterPro"/>
</dbReference>
<name>A0A1W1BAX2_9ZZZZ</name>
<dbReference type="InterPro" id="IPR044304">
    <property type="entry name" value="NUBPL-like"/>
</dbReference>
<evidence type="ECO:0000256" key="5">
    <source>
        <dbReference type="ARBA" id="ARBA00023014"/>
    </source>
</evidence>
<keyword evidence="2" id="KW-0547">Nucleotide-binding</keyword>
<dbReference type="GO" id="GO:0046872">
    <property type="term" value="F:metal ion binding"/>
    <property type="evidence" value="ECO:0007669"/>
    <property type="project" value="UniProtKB-KW"/>
</dbReference>
<dbReference type="AlphaFoldDB" id="A0A1W1BAX2"/>
<dbReference type="CDD" id="cd02037">
    <property type="entry name" value="Mrp_NBP35"/>
    <property type="match status" value="1"/>
</dbReference>
<dbReference type="PANTHER" id="PTHR42961:SF2">
    <property type="entry name" value="IRON-SULFUR PROTEIN NUBPL"/>
    <property type="match status" value="1"/>
</dbReference>
<accession>A0A1W1BAX2</accession>
<evidence type="ECO:0000256" key="3">
    <source>
        <dbReference type="ARBA" id="ARBA00022840"/>
    </source>
</evidence>
<gene>
    <name evidence="6" type="ORF">MNB_SV-8-1417</name>
</gene>
<dbReference type="GO" id="GO:0005524">
    <property type="term" value="F:ATP binding"/>
    <property type="evidence" value="ECO:0007669"/>
    <property type="project" value="UniProtKB-KW"/>
</dbReference>
<evidence type="ECO:0000256" key="4">
    <source>
        <dbReference type="ARBA" id="ARBA00023004"/>
    </source>
</evidence>
<dbReference type="InterPro" id="IPR033756">
    <property type="entry name" value="YlxH/NBP35"/>
</dbReference>
<dbReference type="HAMAP" id="MF_02040">
    <property type="entry name" value="Mrp_NBP35"/>
    <property type="match status" value="1"/>
</dbReference>
<dbReference type="InterPro" id="IPR027417">
    <property type="entry name" value="P-loop_NTPase"/>
</dbReference>
<keyword evidence="4" id="KW-0408">Iron</keyword>
<dbReference type="InterPro" id="IPR019591">
    <property type="entry name" value="Mrp/NBP35_ATP-bd"/>
</dbReference>
<evidence type="ECO:0000256" key="1">
    <source>
        <dbReference type="ARBA" id="ARBA00022723"/>
    </source>
</evidence>
<dbReference type="PANTHER" id="PTHR42961">
    <property type="entry name" value="IRON-SULFUR PROTEIN NUBPL"/>
    <property type="match status" value="1"/>
</dbReference>
<evidence type="ECO:0000256" key="2">
    <source>
        <dbReference type="ARBA" id="ARBA00022741"/>
    </source>
</evidence>
<dbReference type="SUPFAM" id="SSF117916">
    <property type="entry name" value="Fe-S cluster assembly (FSCA) domain-like"/>
    <property type="match status" value="1"/>
</dbReference>
<evidence type="ECO:0000313" key="6">
    <source>
        <dbReference type="EMBL" id="SFV50652.1"/>
    </source>
</evidence>
<dbReference type="EMBL" id="FPHD01000009">
    <property type="protein sequence ID" value="SFV50652.1"/>
    <property type="molecule type" value="Genomic_DNA"/>
</dbReference>
<keyword evidence="3" id="KW-0067">ATP-binding</keyword>
<keyword evidence="1" id="KW-0479">Metal-binding</keyword>
<reference evidence="6" key="1">
    <citation type="submission" date="2016-10" db="EMBL/GenBank/DDBJ databases">
        <authorList>
            <person name="de Groot N.N."/>
        </authorList>
    </citation>
    <scope>NUCLEOTIDE SEQUENCE</scope>
</reference>
<dbReference type="Gene3D" id="3.30.300.130">
    <property type="entry name" value="Fe-S cluster assembly (FSCA)"/>
    <property type="match status" value="1"/>
</dbReference>
<protein>
    <submittedName>
        <fullName evidence="6">Putative ATP/GTP-binding protein (Mrp protein homolog)</fullName>
    </submittedName>
</protein>
<keyword evidence="5" id="KW-0411">Iron-sulfur</keyword>
<proteinExistence type="inferred from homology"/>
<dbReference type="GO" id="GO:0140663">
    <property type="term" value="F:ATP-dependent FeS chaperone activity"/>
    <property type="evidence" value="ECO:0007669"/>
    <property type="project" value="InterPro"/>
</dbReference>
<dbReference type="SUPFAM" id="SSF52540">
    <property type="entry name" value="P-loop containing nucleoside triphosphate hydrolases"/>
    <property type="match status" value="1"/>
</dbReference>
<organism evidence="6">
    <name type="scientific">hydrothermal vent metagenome</name>
    <dbReference type="NCBI Taxonomy" id="652676"/>
    <lineage>
        <taxon>unclassified sequences</taxon>
        <taxon>metagenomes</taxon>
        <taxon>ecological metagenomes</taxon>
    </lineage>
</organism>
<dbReference type="InterPro" id="IPR034904">
    <property type="entry name" value="FSCA_dom_sf"/>
</dbReference>
<dbReference type="Gene3D" id="3.40.50.300">
    <property type="entry name" value="P-loop containing nucleotide triphosphate hydrolases"/>
    <property type="match status" value="1"/>
</dbReference>